<name>A0A9P5S311_9FUNG</name>
<keyword evidence="6" id="KW-0906">Nuclear pore complex</keyword>
<protein>
    <recommendedName>
        <fullName evidence="9">RanBD1 domain-containing protein</fullName>
    </recommendedName>
</protein>
<dbReference type="AlphaFoldDB" id="A0A9P5S311"/>
<evidence type="ECO:0000256" key="2">
    <source>
        <dbReference type="ARBA" id="ARBA00022448"/>
    </source>
</evidence>
<dbReference type="PROSITE" id="PS50196">
    <property type="entry name" value="RANBD1"/>
    <property type="match status" value="1"/>
</dbReference>
<sequence length="594" mass="62354">MSKRSTDNQLTKDNYDQEDQDSGSQMGTFKMASVDELARRPMKVLRRLGSKTLSNLSDDGKRLSPTASQSSTPSLSSSSPSSKVASSSTNPFANISFSGAPVKNARISGAVQNPSAGSQFGSGKATSASATTNAATKQKQQLGRADITVTSTATTKPNTAPVVSLSSSILAKGAFTFNIGSNANTLAITTPAPAPAEPLTIDREGYERSLRGVNQGFLKRIQRDLEHNATTNLAGAFEAYIEQRKKVKKQYPGIEEPQTIVLSGADTSDITPVKKTFSGLGVNAVPGDTTSAASGSIQAPLTSSPFANLAGSGLFGFGSSSIKGAIDPPRNPTSSAAWINNNNYSGINGSAMSSSSSLAVHPFGSPFSSTVTSNTPFATSSSASPSTNAFANSSSTTTNKPFSFQPKPFSTGRSGSMSGGSSFGSPASGSPSTTPKPFVFQTPSNSQMTAAASSSIINAVSSSSNHGDQERVADDTKSELVDSRKGEEDERTIYEVRAKLFGTENNEHKDLGIGQFRVNEHTVSKKRRMIMRIGGTGLITINSWIIPGMPPQRNKNTLTIFAIENGKPKRFMLRVKEEQTAHELLQALEAGQPA</sequence>
<keyword evidence="7" id="KW-0539">Nucleus</keyword>
<dbReference type="GO" id="GO:0005643">
    <property type="term" value="C:nuclear pore"/>
    <property type="evidence" value="ECO:0007669"/>
    <property type="project" value="UniProtKB-SubCell"/>
</dbReference>
<gene>
    <name evidence="10" type="ORF">BG015_005557</name>
</gene>
<dbReference type="SMART" id="SM00160">
    <property type="entry name" value="RanBD"/>
    <property type="match status" value="1"/>
</dbReference>
<evidence type="ECO:0000256" key="4">
    <source>
        <dbReference type="ARBA" id="ARBA00022927"/>
    </source>
</evidence>
<feature type="compositionally biased region" description="Low complexity" evidence="8">
    <location>
        <begin position="374"/>
        <end position="399"/>
    </location>
</feature>
<feature type="region of interest" description="Disordered" evidence="8">
    <location>
        <begin position="113"/>
        <end position="144"/>
    </location>
</feature>
<dbReference type="InterPro" id="IPR015007">
    <property type="entry name" value="NUP2/50/61"/>
</dbReference>
<dbReference type="Proteomes" id="UP000748756">
    <property type="component" value="Unassembled WGS sequence"/>
</dbReference>
<organism evidence="10 11">
    <name type="scientific">Linnemannia schmuckeri</name>
    <dbReference type="NCBI Taxonomy" id="64567"/>
    <lineage>
        <taxon>Eukaryota</taxon>
        <taxon>Fungi</taxon>
        <taxon>Fungi incertae sedis</taxon>
        <taxon>Mucoromycota</taxon>
        <taxon>Mortierellomycotina</taxon>
        <taxon>Mortierellomycetes</taxon>
        <taxon>Mortierellales</taxon>
        <taxon>Mortierellaceae</taxon>
        <taxon>Linnemannia</taxon>
    </lineage>
</organism>
<dbReference type="InterPro" id="IPR000156">
    <property type="entry name" value="Ran_bind_dom"/>
</dbReference>
<accession>A0A9P5S311</accession>
<dbReference type="PANTHER" id="PTHR38697:SF1">
    <property type="entry name" value="NUCLEAR PORE COMPLEX PROTEIN SIMILAR TO S. CEREVISIAE NUP2 (EUROFUNG)"/>
    <property type="match status" value="1"/>
</dbReference>
<dbReference type="InterPro" id="IPR053074">
    <property type="entry name" value="NPC_Nucleoporin"/>
</dbReference>
<feature type="compositionally biased region" description="Low complexity" evidence="8">
    <location>
        <begin position="122"/>
        <end position="141"/>
    </location>
</feature>
<dbReference type="EMBL" id="JAAAUQ010000258">
    <property type="protein sequence ID" value="KAF9152246.1"/>
    <property type="molecule type" value="Genomic_DNA"/>
</dbReference>
<evidence type="ECO:0000259" key="9">
    <source>
        <dbReference type="PROSITE" id="PS50196"/>
    </source>
</evidence>
<dbReference type="Pfam" id="PF00638">
    <property type="entry name" value="Ran_BP1"/>
    <property type="match status" value="1"/>
</dbReference>
<proteinExistence type="predicted"/>
<feature type="domain" description="RanBD1" evidence="9">
    <location>
        <begin position="479"/>
        <end position="594"/>
    </location>
</feature>
<evidence type="ECO:0000256" key="1">
    <source>
        <dbReference type="ARBA" id="ARBA00004567"/>
    </source>
</evidence>
<evidence type="ECO:0000256" key="3">
    <source>
        <dbReference type="ARBA" id="ARBA00022816"/>
    </source>
</evidence>
<keyword evidence="3" id="KW-0509">mRNA transport</keyword>
<dbReference type="InterPro" id="IPR011993">
    <property type="entry name" value="PH-like_dom_sf"/>
</dbReference>
<feature type="region of interest" description="Disordered" evidence="8">
    <location>
        <begin position="1"/>
        <end position="89"/>
    </location>
</feature>
<evidence type="ECO:0000313" key="11">
    <source>
        <dbReference type="Proteomes" id="UP000748756"/>
    </source>
</evidence>
<evidence type="ECO:0000256" key="6">
    <source>
        <dbReference type="ARBA" id="ARBA00023132"/>
    </source>
</evidence>
<reference evidence="10" key="1">
    <citation type="journal article" date="2020" name="Fungal Divers.">
        <title>Resolving the Mortierellaceae phylogeny through synthesis of multi-gene phylogenetics and phylogenomics.</title>
        <authorList>
            <person name="Vandepol N."/>
            <person name="Liber J."/>
            <person name="Desiro A."/>
            <person name="Na H."/>
            <person name="Kennedy M."/>
            <person name="Barry K."/>
            <person name="Grigoriev I.V."/>
            <person name="Miller A.N."/>
            <person name="O'Donnell K."/>
            <person name="Stajich J.E."/>
            <person name="Bonito G."/>
        </authorList>
    </citation>
    <scope>NUCLEOTIDE SEQUENCE</scope>
    <source>
        <strain evidence="10">NRRL 6426</strain>
    </source>
</reference>
<dbReference type="SUPFAM" id="SSF50729">
    <property type="entry name" value="PH domain-like"/>
    <property type="match status" value="1"/>
</dbReference>
<feature type="region of interest" description="Disordered" evidence="8">
    <location>
        <begin position="374"/>
        <end position="445"/>
    </location>
</feature>
<evidence type="ECO:0000256" key="7">
    <source>
        <dbReference type="ARBA" id="ARBA00023242"/>
    </source>
</evidence>
<feature type="compositionally biased region" description="Low complexity" evidence="8">
    <location>
        <begin position="423"/>
        <end position="435"/>
    </location>
</feature>
<keyword evidence="2" id="KW-0813">Transport</keyword>
<keyword evidence="11" id="KW-1185">Reference proteome</keyword>
<dbReference type="PANTHER" id="PTHR38697">
    <property type="entry name" value="NUCLEAR PORE COMPLEX PROTEIN SIMILAR TO S. CEREVISIAE NUP2 (EUROFUNG)"/>
    <property type="match status" value="1"/>
</dbReference>
<keyword evidence="5" id="KW-0811">Translocation</keyword>
<dbReference type="Gene3D" id="2.30.29.30">
    <property type="entry name" value="Pleckstrin-homology domain (PH domain)/Phosphotyrosine-binding domain (PTB)"/>
    <property type="match status" value="1"/>
</dbReference>
<keyword evidence="4" id="KW-0653">Protein transport</keyword>
<feature type="compositionally biased region" description="Low complexity" evidence="8">
    <location>
        <begin position="64"/>
        <end position="89"/>
    </location>
</feature>
<dbReference type="GO" id="GO:0051028">
    <property type="term" value="P:mRNA transport"/>
    <property type="evidence" value="ECO:0007669"/>
    <property type="project" value="UniProtKB-KW"/>
</dbReference>
<evidence type="ECO:0000313" key="10">
    <source>
        <dbReference type="EMBL" id="KAF9152246.1"/>
    </source>
</evidence>
<evidence type="ECO:0000256" key="5">
    <source>
        <dbReference type="ARBA" id="ARBA00023010"/>
    </source>
</evidence>
<comment type="subcellular location">
    <subcellularLocation>
        <location evidence="1">Nucleus</location>
        <location evidence="1">Nuclear pore complex</location>
    </subcellularLocation>
</comment>
<feature type="region of interest" description="Disordered" evidence="8">
    <location>
        <begin position="459"/>
        <end position="486"/>
    </location>
</feature>
<feature type="compositionally biased region" description="Basic and acidic residues" evidence="8">
    <location>
        <begin position="467"/>
        <end position="486"/>
    </location>
</feature>
<feature type="compositionally biased region" description="Basic residues" evidence="8">
    <location>
        <begin position="40"/>
        <end position="49"/>
    </location>
</feature>
<dbReference type="Pfam" id="PF08911">
    <property type="entry name" value="NUP50"/>
    <property type="match status" value="1"/>
</dbReference>
<comment type="caution">
    <text evidence="10">The sequence shown here is derived from an EMBL/GenBank/DDBJ whole genome shotgun (WGS) entry which is preliminary data.</text>
</comment>
<evidence type="ECO:0000256" key="8">
    <source>
        <dbReference type="SAM" id="MobiDB-lite"/>
    </source>
</evidence>
<dbReference type="OrthoDB" id="185618at2759"/>
<dbReference type="CDD" id="cd13170">
    <property type="entry name" value="RanBD_NUP50"/>
    <property type="match status" value="1"/>
</dbReference>
<dbReference type="GO" id="GO:0015031">
    <property type="term" value="P:protein transport"/>
    <property type="evidence" value="ECO:0007669"/>
    <property type="project" value="UniProtKB-KW"/>
</dbReference>